<dbReference type="InterPro" id="IPR036013">
    <property type="entry name" value="Band_7/SPFH_dom_sf"/>
</dbReference>
<keyword evidence="2" id="KW-1133">Transmembrane helix</keyword>
<keyword evidence="2" id="KW-0812">Transmembrane</keyword>
<dbReference type="CDD" id="cd03401">
    <property type="entry name" value="SPFH_prohibitin"/>
    <property type="match status" value="1"/>
</dbReference>
<organism evidence="4 5">
    <name type="scientific">Aggregatibacter aphrophilus</name>
    <name type="common">Haemophilus aphrophilus</name>
    <dbReference type="NCBI Taxonomy" id="732"/>
    <lineage>
        <taxon>Bacteria</taxon>
        <taxon>Pseudomonadati</taxon>
        <taxon>Pseudomonadota</taxon>
        <taxon>Gammaproteobacteria</taxon>
        <taxon>Pasteurellales</taxon>
        <taxon>Pasteurellaceae</taxon>
        <taxon>Aggregatibacter</taxon>
    </lineage>
</organism>
<dbReference type="SMART" id="SM00244">
    <property type="entry name" value="PHB"/>
    <property type="match status" value="1"/>
</dbReference>
<evidence type="ECO:0000313" key="5">
    <source>
        <dbReference type="Proteomes" id="UP000253728"/>
    </source>
</evidence>
<dbReference type="AlphaFoldDB" id="A0A336N4P1"/>
<evidence type="ECO:0000313" key="4">
    <source>
        <dbReference type="EMBL" id="SSY95174.1"/>
    </source>
</evidence>
<dbReference type="EMBL" id="UFSP01000001">
    <property type="protein sequence ID" value="SSY95174.1"/>
    <property type="molecule type" value="Genomic_DNA"/>
</dbReference>
<sequence length="320" mass="35366">MLKPTKTDTIENPKTFIKKYSFVALGAVAVLIALNSYFTVDAGEKGVIRRFGETIRVVDAGLGFKIPVVDSLITISTRDQSLSFGSRRSDGEVGYGLNAYTRDQQSVNAALTITYNVTDPIGVYDRYRTIENMVTQIIEPRVRSQVETTFGQFTVQTSITERAKLSDTLQNNIRKALEGQPIAVNSVQLSEIKYSDAYEKGIELSMQKNIEIQTKERQLTIAQKEAEIIRTQAQAEADAQIIQAKVEAEKVKLRGEAEAQAIRATGEAEAQTIKAKGEALKENQQLVSLTATEKWDGKLPETMLPNSTVPFIQMPNNGAK</sequence>
<dbReference type="PANTHER" id="PTHR42911">
    <property type="entry name" value="MODULATOR OF FTSH PROTEASE HFLC"/>
    <property type="match status" value="1"/>
</dbReference>
<protein>
    <submittedName>
        <fullName evidence="4">FtsH protease regulator HflC</fullName>
    </submittedName>
</protein>
<dbReference type="GO" id="GO:0006508">
    <property type="term" value="P:proteolysis"/>
    <property type="evidence" value="ECO:0007669"/>
    <property type="project" value="UniProtKB-KW"/>
</dbReference>
<name>A0A336N4P1_AGGAP</name>
<evidence type="ECO:0000256" key="1">
    <source>
        <dbReference type="ARBA" id="ARBA00004167"/>
    </source>
</evidence>
<evidence type="ECO:0000256" key="2">
    <source>
        <dbReference type="SAM" id="Phobius"/>
    </source>
</evidence>
<dbReference type="InterPro" id="IPR000163">
    <property type="entry name" value="Prohibitin"/>
</dbReference>
<keyword evidence="4" id="KW-0645">Protease</keyword>
<feature type="domain" description="Band 7" evidence="3">
    <location>
        <begin position="35"/>
        <end position="210"/>
    </location>
</feature>
<dbReference type="GO" id="GO:0008233">
    <property type="term" value="F:peptidase activity"/>
    <property type="evidence" value="ECO:0007669"/>
    <property type="project" value="UniProtKB-KW"/>
</dbReference>
<dbReference type="GeneID" id="49634985"/>
<dbReference type="SUPFAM" id="SSF117892">
    <property type="entry name" value="Band 7/SPFH domain"/>
    <property type="match status" value="1"/>
</dbReference>
<comment type="subcellular location">
    <subcellularLocation>
        <location evidence="1">Membrane</location>
        <topology evidence="1">Single-pass membrane protein</topology>
    </subcellularLocation>
</comment>
<reference evidence="4 5" key="1">
    <citation type="submission" date="2018-06" db="EMBL/GenBank/DDBJ databases">
        <authorList>
            <consortium name="Pathogen Informatics"/>
            <person name="Doyle S."/>
        </authorList>
    </citation>
    <scope>NUCLEOTIDE SEQUENCE [LARGE SCALE GENOMIC DNA]</scope>
    <source>
        <strain evidence="4 5">NCTC5908</strain>
    </source>
</reference>
<dbReference type="STRING" id="732.ADJ80_06850"/>
<dbReference type="GO" id="GO:0016020">
    <property type="term" value="C:membrane"/>
    <property type="evidence" value="ECO:0007669"/>
    <property type="project" value="UniProtKB-SubCell"/>
</dbReference>
<keyword evidence="4" id="KW-0378">Hydrolase</keyword>
<gene>
    <name evidence="4" type="ORF">NCTC5908_01225</name>
</gene>
<dbReference type="Pfam" id="PF01145">
    <property type="entry name" value="Band_7"/>
    <property type="match status" value="1"/>
</dbReference>
<dbReference type="InterPro" id="IPR001107">
    <property type="entry name" value="Band_7"/>
</dbReference>
<evidence type="ECO:0000259" key="3">
    <source>
        <dbReference type="SMART" id="SM00244"/>
    </source>
</evidence>
<keyword evidence="2" id="KW-0472">Membrane</keyword>
<dbReference type="PANTHER" id="PTHR42911:SF2">
    <property type="entry name" value="PROHIBITIN FAMILY PROTEIN"/>
    <property type="match status" value="1"/>
</dbReference>
<dbReference type="Gene3D" id="3.30.479.30">
    <property type="entry name" value="Band 7 domain"/>
    <property type="match status" value="1"/>
</dbReference>
<feature type="transmembrane region" description="Helical" evidence="2">
    <location>
        <begin position="20"/>
        <end position="40"/>
    </location>
</feature>
<accession>A0A336N4P1</accession>
<dbReference type="Proteomes" id="UP000253728">
    <property type="component" value="Unassembled WGS sequence"/>
</dbReference>
<proteinExistence type="predicted"/>
<dbReference type="RefSeq" id="WP_050332710.1">
    <property type="nucleotide sequence ID" value="NZ_LS483485.1"/>
</dbReference>